<feature type="region of interest" description="Disordered" evidence="1">
    <location>
        <begin position="44"/>
        <end position="88"/>
    </location>
</feature>
<reference evidence="2" key="1">
    <citation type="submission" date="2019-10" db="EMBL/GenBank/DDBJ databases">
        <title>The sequence and de novo assembly of the wild yak genome.</title>
        <authorList>
            <person name="Liu Y."/>
        </authorList>
    </citation>
    <scope>NUCLEOTIDE SEQUENCE [LARGE SCALE GENOMIC DNA]</scope>
    <source>
        <strain evidence="2">WY2019</strain>
    </source>
</reference>
<dbReference type="InterPro" id="IPR046341">
    <property type="entry name" value="SET_dom_sf"/>
</dbReference>
<dbReference type="Gene3D" id="2.170.270.10">
    <property type="entry name" value="SET domain"/>
    <property type="match status" value="1"/>
</dbReference>
<accession>A0A6B0QV71</accession>
<feature type="compositionally biased region" description="Polar residues" evidence="1">
    <location>
        <begin position="44"/>
        <end position="55"/>
    </location>
</feature>
<dbReference type="Proteomes" id="UP000322234">
    <property type="component" value="Unassembled WGS sequence"/>
</dbReference>
<feature type="region of interest" description="Disordered" evidence="1">
    <location>
        <begin position="261"/>
        <end position="286"/>
    </location>
</feature>
<evidence type="ECO:0008006" key="4">
    <source>
        <dbReference type="Google" id="ProtNLM"/>
    </source>
</evidence>
<dbReference type="EMBL" id="VBQZ03000009">
    <property type="protein sequence ID" value="MXQ81798.1"/>
    <property type="molecule type" value="Genomic_DNA"/>
</dbReference>
<feature type="region of interest" description="Disordered" evidence="1">
    <location>
        <begin position="220"/>
        <end position="243"/>
    </location>
</feature>
<gene>
    <name evidence="2" type="ORF">E5288_WYG005035</name>
</gene>
<organism evidence="2 3">
    <name type="scientific">Bos mutus</name>
    <name type="common">wild yak</name>
    <dbReference type="NCBI Taxonomy" id="72004"/>
    <lineage>
        <taxon>Eukaryota</taxon>
        <taxon>Metazoa</taxon>
        <taxon>Chordata</taxon>
        <taxon>Craniata</taxon>
        <taxon>Vertebrata</taxon>
        <taxon>Euteleostomi</taxon>
        <taxon>Mammalia</taxon>
        <taxon>Eutheria</taxon>
        <taxon>Laurasiatheria</taxon>
        <taxon>Artiodactyla</taxon>
        <taxon>Ruminantia</taxon>
        <taxon>Pecora</taxon>
        <taxon>Bovidae</taxon>
        <taxon>Bovinae</taxon>
        <taxon>Bos</taxon>
    </lineage>
</organism>
<evidence type="ECO:0000256" key="1">
    <source>
        <dbReference type="SAM" id="MobiDB-lite"/>
    </source>
</evidence>
<proteinExistence type="predicted"/>
<keyword evidence="3" id="KW-1185">Reference proteome</keyword>
<sequence length="385" mass="41040">MLCSGPKCVLKPSKGTEKNSCPYQAERSSACEMLAQSRPWSWLQSPCAAPSSSPRQGDGDIVNNMYGPDPDLLAGESAEDETEDSIMSPIPMGPPSPFPTPKEGSPYEAPVYIPEDIRIPPGFELRESSIPGAGLGIWAKKKMEVGERFGPYMVAPRATLNEADFGWEMQASVCSNFKETACITATPGAGPGTGRAVIYPAPVDFAILFVLVDKATSTTTARTAIPQDSERKCPSSRRNTSSDQRIISSLRIWALSALTSPVDGPAAPEQRERKAGPSSPFRHSRRCGLQEPVQAHTWSCDPVWMLVPETYQPAAPGVRAGFVAPALFPLPTTLSGTAGPGFSARGLVRATELLMVALENPLTPMDLGPAIALSCVDRTGLSGEH</sequence>
<name>A0A6B0QV71_9CETA</name>
<comment type="caution">
    <text evidence="2">The sequence shown here is derived from an EMBL/GenBank/DDBJ whole genome shotgun (WGS) entry which is preliminary data.</text>
</comment>
<evidence type="ECO:0000313" key="3">
    <source>
        <dbReference type="Proteomes" id="UP000322234"/>
    </source>
</evidence>
<evidence type="ECO:0000313" key="2">
    <source>
        <dbReference type="EMBL" id="MXQ81798.1"/>
    </source>
</evidence>
<dbReference type="AlphaFoldDB" id="A0A6B0QV71"/>
<protein>
    <recommendedName>
        <fullName evidence="4">PR domain zinc finger protein 16</fullName>
    </recommendedName>
</protein>